<gene>
    <name evidence="1" type="ORF">ACJIZ3_003516</name>
</gene>
<proteinExistence type="predicted"/>
<evidence type="ECO:0000313" key="2">
    <source>
        <dbReference type="Proteomes" id="UP001634393"/>
    </source>
</evidence>
<organism evidence="1 2">
    <name type="scientific">Penstemon smallii</name>
    <dbReference type="NCBI Taxonomy" id="265156"/>
    <lineage>
        <taxon>Eukaryota</taxon>
        <taxon>Viridiplantae</taxon>
        <taxon>Streptophyta</taxon>
        <taxon>Embryophyta</taxon>
        <taxon>Tracheophyta</taxon>
        <taxon>Spermatophyta</taxon>
        <taxon>Magnoliopsida</taxon>
        <taxon>eudicotyledons</taxon>
        <taxon>Gunneridae</taxon>
        <taxon>Pentapetalae</taxon>
        <taxon>asterids</taxon>
        <taxon>lamiids</taxon>
        <taxon>Lamiales</taxon>
        <taxon>Plantaginaceae</taxon>
        <taxon>Cheloneae</taxon>
        <taxon>Penstemon</taxon>
    </lineage>
</organism>
<dbReference type="AlphaFoldDB" id="A0ABD3UC62"/>
<evidence type="ECO:0000313" key="1">
    <source>
        <dbReference type="EMBL" id="KAL3846113.1"/>
    </source>
</evidence>
<accession>A0ABD3UC62</accession>
<protein>
    <submittedName>
        <fullName evidence="1">Uncharacterized protein</fullName>
    </submittedName>
</protein>
<reference evidence="1 2" key="1">
    <citation type="submission" date="2024-12" db="EMBL/GenBank/DDBJ databases">
        <title>The unique morphological basis and parallel evolutionary history of personate flowers in Penstemon.</title>
        <authorList>
            <person name="Depatie T.H."/>
            <person name="Wessinger C.A."/>
        </authorList>
    </citation>
    <scope>NUCLEOTIDE SEQUENCE [LARGE SCALE GENOMIC DNA]</scope>
    <source>
        <strain evidence="1">WTNN_2</strain>
        <tissue evidence="1">Leaf</tissue>
    </source>
</reference>
<comment type="caution">
    <text evidence="1">The sequence shown here is derived from an EMBL/GenBank/DDBJ whole genome shotgun (WGS) entry which is preliminary data.</text>
</comment>
<name>A0ABD3UC62_9LAMI</name>
<dbReference type="Proteomes" id="UP001634393">
    <property type="component" value="Unassembled WGS sequence"/>
</dbReference>
<dbReference type="EMBL" id="JBJXBP010000002">
    <property type="protein sequence ID" value="KAL3846113.1"/>
    <property type="molecule type" value="Genomic_DNA"/>
</dbReference>
<sequence length="97" mass="11346">MVKTITLSSPQQENIPSMKFRIPDTLTAIRVHDDRLQRRRMRERSRSPPSISLQFVLYVDEQSHLLSLLLNLVKHLMNVLQIRNQNSAFVVLPNLQN</sequence>
<keyword evidence="2" id="KW-1185">Reference proteome</keyword>